<gene>
    <name evidence="13" type="ORF">BE221DRAFT_145752</name>
</gene>
<evidence type="ECO:0000256" key="1">
    <source>
        <dbReference type="ARBA" id="ARBA00004123"/>
    </source>
</evidence>
<evidence type="ECO:0000256" key="4">
    <source>
        <dbReference type="ARBA" id="ARBA00023163"/>
    </source>
</evidence>
<feature type="compositionally biased region" description="Basic and acidic residues" evidence="9">
    <location>
        <begin position="20"/>
        <end position="37"/>
    </location>
</feature>
<feature type="zinc finger region" description="C3H1-type" evidence="8">
    <location>
        <begin position="673"/>
        <end position="694"/>
    </location>
</feature>
<dbReference type="SMART" id="SM00774">
    <property type="entry name" value="WRKY"/>
    <property type="match status" value="1"/>
</dbReference>
<dbReference type="Pfam" id="PF00076">
    <property type="entry name" value="RRM_1"/>
    <property type="match status" value="1"/>
</dbReference>
<feature type="compositionally biased region" description="Acidic residues" evidence="9">
    <location>
        <begin position="72"/>
        <end position="82"/>
    </location>
</feature>
<dbReference type="InterPro" id="IPR012677">
    <property type="entry name" value="Nucleotide-bd_a/b_plait_sf"/>
</dbReference>
<dbReference type="InterPro" id="IPR001298">
    <property type="entry name" value="Filamin/ABP280_rpt"/>
</dbReference>
<accession>A0A1Y5IAF4</accession>
<keyword evidence="3" id="KW-0238">DNA-binding</keyword>
<dbReference type="InterPro" id="IPR000504">
    <property type="entry name" value="RRM_dom"/>
</dbReference>
<proteinExistence type="predicted"/>
<dbReference type="InterPro" id="IPR036576">
    <property type="entry name" value="WRKY_dom_sf"/>
</dbReference>
<evidence type="ECO:0000256" key="8">
    <source>
        <dbReference type="PROSITE-ProRule" id="PRU00723"/>
    </source>
</evidence>
<evidence type="ECO:0000259" key="10">
    <source>
        <dbReference type="PROSITE" id="PS50102"/>
    </source>
</evidence>
<dbReference type="GO" id="GO:0043565">
    <property type="term" value="F:sequence-specific DNA binding"/>
    <property type="evidence" value="ECO:0007669"/>
    <property type="project" value="InterPro"/>
</dbReference>
<dbReference type="InterPro" id="IPR017868">
    <property type="entry name" value="Filamin/ABP280_repeat-like"/>
</dbReference>
<feature type="domain" description="WRKY" evidence="12">
    <location>
        <begin position="27"/>
        <end position="98"/>
    </location>
</feature>
<dbReference type="PROSITE" id="PS50194">
    <property type="entry name" value="FILAMIN_REPEAT"/>
    <property type="match status" value="1"/>
</dbReference>
<dbReference type="SUPFAM" id="SSF118290">
    <property type="entry name" value="WRKY DNA-binding domain"/>
    <property type="match status" value="1"/>
</dbReference>
<keyword evidence="2" id="KW-0805">Transcription regulation</keyword>
<evidence type="ECO:0000256" key="2">
    <source>
        <dbReference type="ARBA" id="ARBA00023015"/>
    </source>
</evidence>
<feature type="domain" description="RRM" evidence="10">
    <location>
        <begin position="725"/>
        <end position="797"/>
    </location>
</feature>
<dbReference type="InterPro" id="IPR013783">
    <property type="entry name" value="Ig-like_fold"/>
</dbReference>
<evidence type="ECO:0000256" key="3">
    <source>
        <dbReference type="ARBA" id="ARBA00023125"/>
    </source>
</evidence>
<dbReference type="Gene3D" id="2.20.25.80">
    <property type="entry name" value="WRKY domain"/>
    <property type="match status" value="1"/>
</dbReference>
<dbReference type="GO" id="GO:0003723">
    <property type="term" value="F:RNA binding"/>
    <property type="evidence" value="ECO:0007669"/>
    <property type="project" value="UniProtKB-UniRule"/>
</dbReference>
<evidence type="ECO:0000256" key="5">
    <source>
        <dbReference type="ARBA" id="ARBA00023242"/>
    </source>
</evidence>
<feature type="domain" description="C3H1-type" evidence="11">
    <location>
        <begin position="673"/>
        <end position="694"/>
    </location>
</feature>
<dbReference type="Proteomes" id="UP000195557">
    <property type="component" value="Unassembled WGS sequence"/>
</dbReference>
<keyword evidence="4" id="KW-0804">Transcription</keyword>
<dbReference type="PROSITE" id="PS50103">
    <property type="entry name" value="ZF_C3H1"/>
    <property type="match status" value="1"/>
</dbReference>
<dbReference type="InterPro" id="IPR000571">
    <property type="entry name" value="Znf_CCCH"/>
</dbReference>
<evidence type="ECO:0000313" key="13">
    <source>
        <dbReference type="EMBL" id="OUS46496.1"/>
    </source>
</evidence>
<keyword evidence="5" id="KW-0539">Nucleus</keyword>
<dbReference type="SUPFAM" id="SSF81296">
    <property type="entry name" value="E set domains"/>
    <property type="match status" value="1"/>
</dbReference>
<feature type="compositionally biased region" description="Polar residues" evidence="9">
    <location>
        <begin position="176"/>
        <end position="193"/>
    </location>
</feature>
<dbReference type="Gene3D" id="2.60.40.10">
    <property type="entry name" value="Immunoglobulins"/>
    <property type="match status" value="1"/>
</dbReference>
<evidence type="ECO:0000259" key="11">
    <source>
        <dbReference type="PROSITE" id="PS50103"/>
    </source>
</evidence>
<keyword evidence="8" id="KW-0862">Zinc</keyword>
<dbReference type="PROSITE" id="PS50811">
    <property type="entry name" value="WRKY"/>
    <property type="match status" value="1"/>
</dbReference>
<feature type="compositionally biased region" description="Basic and acidic residues" evidence="9">
    <location>
        <begin position="137"/>
        <end position="163"/>
    </location>
</feature>
<dbReference type="InterPro" id="IPR035979">
    <property type="entry name" value="RBD_domain_sf"/>
</dbReference>
<feature type="compositionally biased region" description="Basic and acidic residues" evidence="9">
    <location>
        <begin position="1"/>
        <end position="11"/>
    </location>
</feature>
<dbReference type="GO" id="GO:0005634">
    <property type="term" value="C:nucleus"/>
    <property type="evidence" value="ECO:0007669"/>
    <property type="project" value="UniProtKB-SubCell"/>
</dbReference>
<evidence type="ECO:0000256" key="7">
    <source>
        <dbReference type="PROSITE-ProRule" id="PRU00176"/>
    </source>
</evidence>
<dbReference type="eggNOG" id="ENOG502QSNR">
    <property type="taxonomic scope" value="Eukaryota"/>
</dbReference>
<keyword evidence="8" id="KW-0479">Metal-binding</keyword>
<evidence type="ECO:0000259" key="12">
    <source>
        <dbReference type="PROSITE" id="PS50811"/>
    </source>
</evidence>
<evidence type="ECO:0000256" key="6">
    <source>
        <dbReference type="PROSITE-ProRule" id="PRU00087"/>
    </source>
</evidence>
<feature type="compositionally biased region" description="Polar residues" evidence="9">
    <location>
        <begin position="121"/>
        <end position="130"/>
    </location>
</feature>
<dbReference type="PANTHER" id="PTHR32343:SF8">
    <property type="entry name" value="RNA RECOGNITION MOTIF (RRM)-CONTAINING PROTEIN"/>
    <property type="match status" value="1"/>
</dbReference>
<dbReference type="SMART" id="SM00557">
    <property type="entry name" value="IG_FLMN"/>
    <property type="match status" value="1"/>
</dbReference>
<dbReference type="InterPro" id="IPR014756">
    <property type="entry name" value="Ig_E-set"/>
</dbReference>
<keyword evidence="8" id="KW-0863">Zinc-finger</keyword>
<comment type="subcellular location">
    <subcellularLocation>
        <location evidence="1">Nucleus</location>
    </subcellularLocation>
</comment>
<sequence>MTTSDRSRSSADAENEAPEPEERPTPHNAHAHEDGYRWRKYGQKNIKGSRHPRSYYRCTERGCPARKKTELASEDESDEDEGDRMRVTYEGVHTHPKPSRGRGPSMLMSMEPLCVAATPERATSGTSSGTVFGRRRGREEGQTEREKRKFHEFSIKSESLETPKKRRKESPAAKTTPRSRTTPQSKTPPRQTPSRPNRSRASGSRSRQRERRESSCSAQNAGRSSSYRAKKPMKQPVNPTLMSDMMTCFNEYVTNSEQWTANGHIGGHVAPFKSSALEYEHHRRPVVPPPPQERSLSDRLFDWLPLSPLSPTWPSWPFGDADLEAKLLRSTPARENQAVEYNHDHRGNVCSSGLRRERSFEDLRPPALTVADEPTALTHDERRPDWSLGEYLRSPFESIISSTPLLATLTKTMRSWCESPSAAAQALSPLGQGRDFAHMALRKIGEDPLDRARKLAITRAEALEAERDAEARAAFEATFKRARGPPPTLPPTGKSFRDVDRLTASAEQDAQERALKLAMTIVDEETKDELRSSGLGPGVSDPLRAVARGPGVGGGVSGRETEFTVISRDERDEAVEVGGSKVDFTVRRGSGVRAIEIATGEGRDVGDGTYVCTYAVNARGDYFVEVRMNGIEISGSPFEVFYTASMDGPMMSERRAFVVPNRAGGAELAALGLCRDFLVGKCDRVICKFRHDAPPPPPPLPTGSDAVGVGFGAAAPAVAPEELRRTAHVSNYPSALTVEQVKQLFSFCGTIVECREGPSGKNFAFIEFESNKEALAALALNGMNVGGRNIRVELAKTPRLMARATLPSPAPIAPPMAAAEAAAAAAARAAAISARLVAKSEGQGAGVRHKPY</sequence>
<feature type="compositionally biased region" description="Polar residues" evidence="9">
    <location>
        <begin position="218"/>
        <end position="227"/>
    </location>
</feature>
<dbReference type="Pfam" id="PF00630">
    <property type="entry name" value="Filamin"/>
    <property type="match status" value="1"/>
</dbReference>
<dbReference type="PROSITE" id="PS50102">
    <property type="entry name" value="RRM"/>
    <property type="match status" value="1"/>
</dbReference>
<dbReference type="GO" id="GO:0003700">
    <property type="term" value="F:DNA-binding transcription factor activity"/>
    <property type="evidence" value="ECO:0007669"/>
    <property type="project" value="InterPro"/>
</dbReference>
<dbReference type="EMBL" id="KZ155783">
    <property type="protein sequence ID" value="OUS46496.1"/>
    <property type="molecule type" value="Genomic_DNA"/>
</dbReference>
<feature type="repeat" description="Filamin" evidence="6">
    <location>
        <begin position="537"/>
        <end position="642"/>
    </location>
</feature>
<evidence type="ECO:0000256" key="9">
    <source>
        <dbReference type="SAM" id="MobiDB-lite"/>
    </source>
</evidence>
<feature type="compositionally biased region" description="Low complexity" evidence="9">
    <location>
        <begin position="194"/>
        <end position="205"/>
    </location>
</feature>
<dbReference type="InterPro" id="IPR003657">
    <property type="entry name" value="WRKY_dom"/>
</dbReference>
<dbReference type="PANTHER" id="PTHR32343">
    <property type="entry name" value="SERINE/ARGININE-RICH SPLICING FACTOR"/>
    <property type="match status" value="1"/>
</dbReference>
<dbReference type="AlphaFoldDB" id="A0A1Y5IAF4"/>
<dbReference type="Pfam" id="PF03106">
    <property type="entry name" value="WRKY"/>
    <property type="match status" value="1"/>
</dbReference>
<organism evidence="13">
    <name type="scientific">Ostreococcus tauri</name>
    <name type="common">Marine green alga</name>
    <dbReference type="NCBI Taxonomy" id="70448"/>
    <lineage>
        <taxon>Eukaryota</taxon>
        <taxon>Viridiplantae</taxon>
        <taxon>Chlorophyta</taxon>
        <taxon>Mamiellophyceae</taxon>
        <taxon>Mamiellales</taxon>
        <taxon>Bathycoccaceae</taxon>
        <taxon>Ostreococcus</taxon>
    </lineage>
</organism>
<dbReference type="SUPFAM" id="SSF54928">
    <property type="entry name" value="RNA-binding domain, RBD"/>
    <property type="match status" value="1"/>
</dbReference>
<dbReference type="GO" id="GO:0008270">
    <property type="term" value="F:zinc ion binding"/>
    <property type="evidence" value="ECO:0007669"/>
    <property type="project" value="UniProtKB-KW"/>
</dbReference>
<feature type="compositionally biased region" description="Basic residues" evidence="9">
    <location>
        <begin position="38"/>
        <end position="54"/>
    </location>
</feature>
<feature type="region of interest" description="Disordered" evidence="9">
    <location>
        <begin position="1"/>
        <end position="238"/>
    </location>
</feature>
<name>A0A1Y5IAF4_OSTTA</name>
<keyword evidence="7" id="KW-0694">RNA-binding</keyword>
<dbReference type="SMART" id="SM00360">
    <property type="entry name" value="RRM"/>
    <property type="match status" value="1"/>
</dbReference>
<dbReference type="Gene3D" id="3.30.70.330">
    <property type="match status" value="1"/>
</dbReference>
<reference evidence="13" key="1">
    <citation type="submission" date="2017-04" db="EMBL/GenBank/DDBJ databases">
        <title>Population genomics of picophytoplankton unveils novel chromosome hypervariability.</title>
        <authorList>
            <consortium name="DOE Joint Genome Institute"/>
            <person name="Blanc-Mathieu R."/>
            <person name="Krasovec M."/>
            <person name="Hebrard M."/>
            <person name="Yau S."/>
            <person name="Desgranges E."/>
            <person name="Martin J."/>
            <person name="Schackwitz W."/>
            <person name="Kuo A."/>
            <person name="Salin G."/>
            <person name="Donnadieu C."/>
            <person name="Desdevises Y."/>
            <person name="Sanchez-Ferandin S."/>
            <person name="Moreau H."/>
            <person name="Rivals E."/>
            <person name="Grigoriev I.V."/>
            <person name="Grimsley N."/>
            <person name="Eyre-Walker A."/>
            <person name="Piganeau G."/>
        </authorList>
    </citation>
    <scope>NUCLEOTIDE SEQUENCE [LARGE SCALE GENOMIC DNA]</scope>
    <source>
        <strain evidence="13">RCC 1115</strain>
    </source>
</reference>
<protein>
    <submittedName>
        <fullName evidence="13">Uncharacterized protein</fullName>
    </submittedName>
</protein>